<keyword evidence="2" id="KW-1185">Reference proteome</keyword>
<proteinExistence type="predicted"/>
<name>A0AAQ3PVL5_PASNO</name>
<dbReference type="EMBL" id="CP144745">
    <property type="protein sequence ID" value="WVZ53782.1"/>
    <property type="molecule type" value="Genomic_DNA"/>
</dbReference>
<gene>
    <name evidence="1" type="ORF">U9M48_004678</name>
</gene>
<accession>A0AAQ3PVL5</accession>
<sequence>MPDGALHHIIGFLLAPEAVRTSVLAWRWRHLWKFATALRLGYLGDDEEAAVKAHREFVDHLLLLPGGSPLDTCEFRFVEFDRDDEPPPRVDLWVRHAILCKVKELRLHMESSDDMLVLDDLPLVS</sequence>
<dbReference type="PANTHER" id="PTHR34223">
    <property type="entry name" value="OS11G0201299 PROTEIN"/>
    <property type="match status" value="1"/>
</dbReference>
<evidence type="ECO:0000313" key="1">
    <source>
        <dbReference type="EMBL" id="WVZ53782.1"/>
    </source>
</evidence>
<organism evidence="1 2">
    <name type="scientific">Paspalum notatum var. saurae</name>
    <dbReference type="NCBI Taxonomy" id="547442"/>
    <lineage>
        <taxon>Eukaryota</taxon>
        <taxon>Viridiplantae</taxon>
        <taxon>Streptophyta</taxon>
        <taxon>Embryophyta</taxon>
        <taxon>Tracheophyta</taxon>
        <taxon>Spermatophyta</taxon>
        <taxon>Magnoliopsida</taxon>
        <taxon>Liliopsida</taxon>
        <taxon>Poales</taxon>
        <taxon>Poaceae</taxon>
        <taxon>PACMAD clade</taxon>
        <taxon>Panicoideae</taxon>
        <taxon>Andropogonodae</taxon>
        <taxon>Paspaleae</taxon>
        <taxon>Paspalinae</taxon>
        <taxon>Paspalum</taxon>
    </lineage>
</organism>
<evidence type="ECO:0000313" key="2">
    <source>
        <dbReference type="Proteomes" id="UP001341281"/>
    </source>
</evidence>
<dbReference type="InterPro" id="IPR036047">
    <property type="entry name" value="F-box-like_dom_sf"/>
</dbReference>
<dbReference type="PANTHER" id="PTHR34223:SF107">
    <property type="entry name" value="F-BOX DOMAIN-CONTAINING PROTEIN"/>
    <property type="match status" value="1"/>
</dbReference>
<evidence type="ECO:0008006" key="3">
    <source>
        <dbReference type="Google" id="ProtNLM"/>
    </source>
</evidence>
<dbReference type="InterPro" id="IPR053197">
    <property type="entry name" value="F-box_SCFL_complex_component"/>
</dbReference>
<dbReference type="AlphaFoldDB" id="A0AAQ3PVL5"/>
<dbReference type="Proteomes" id="UP001341281">
    <property type="component" value="Chromosome 01"/>
</dbReference>
<protein>
    <recommendedName>
        <fullName evidence="3">F-box domain-containing protein</fullName>
    </recommendedName>
</protein>
<reference evidence="1 2" key="1">
    <citation type="submission" date="2024-02" db="EMBL/GenBank/DDBJ databases">
        <title>High-quality chromosome-scale genome assembly of Pensacola bahiagrass (Paspalum notatum Flugge var. saurae).</title>
        <authorList>
            <person name="Vega J.M."/>
            <person name="Podio M."/>
            <person name="Orjuela J."/>
            <person name="Siena L.A."/>
            <person name="Pessino S.C."/>
            <person name="Combes M.C."/>
            <person name="Mariac C."/>
            <person name="Albertini E."/>
            <person name="Pupilli F."/>
            <person name="Ortiz J.P.A."/>
            <person name="Leblanc O."/>
        </authorList>
    </citation>
    <scope>NUCLEOTIDE SEQUENCE [LARGE SCALE GENOMIC DNA]</scope>
    <source>
        <strain evidence="1">R1</strain>
        <tissue evidence="1">Leaf</tissue>
    </source>
</reference>
<dbReference type="SUPFAM" id="SSF81383">
    <property type="entry name" value="F-box domain"/>
    <property type="match status" value="1"/>
</dbReference>